<feature type="repeat" description="ANK" evidence="3">
    <location>
        <begin position="289"/>
        <end position="322"/>
    </location>
</feature>
<feature type="repeat" description="ANK" evidence="3">
    <location>
        <begin position="204"/>
        <end position="236"/>
    </location>
</feature>
<evidence type="ECO:0000256" key="3">
    <source>
        <dbReference type="PROSITE-ProRule" id="PRU00023"/>
    </source>
</evidence>
<name>A0A499U9Z1_PLAST</name>
<evidence type="ECO:0000256" key="1">
    <source>
        <dbReference type="ARBA" id="ARBA00022737"/>
    </source>
</evidence>
<keyword evidence="1" id="KW-0677">Repeat</keyword>
<accession>A0A499U9Z1</accession>
<dbReference type="Pfam" id="PF12796">
    <property type="entry name" value="Ank_2"/>
    <property type="match status" value="2"/>
</dbReference>
<dbReference type="InterPro" id="IPR051070">
    <property type="entry name" value="NF-kappa-B_inhibitor"/>
</dbReference>
<feature type="region of interest" description="Disordered" evidence="4">
    <location>
        <begin position="1"/>
        <end position="87"/>
    </location>
</feature>
<dbReference type="PROSITE" id="PS50088">
    <property type="entry name" value="ANK_REPEAT"/>
    <property type="match status" value="3"/>
</dbReference>
<feature type="compositionally biased region" description="Polar residues" evidence="4">
    <location>
        <begin position="1"/>
        <end position="31"/>
    </location>
</feature>
<dbReference type="GO" id="GO:0005829">
    <property type="term" value="C:cytosol"/>
    <property type="evidence" value="ECO:0007669"/>
    <property type="project" value="TreeGrafter"/>
</dbReference>
<reference evidence="5" key="1">
    <citation type="journal article" date="2019" name="Proc. R. Soc. B">
        <title>Functional crosstalk across IMD and Toll pathways: insight into the evolution of incomplete immune cascades.</title>
        <authorList>
            <person name="Nishide Y."/>
            <person name="Kageyama D."/>
            <person name="Yokoi K."/>
            <person name="Jouraku A."/>
            <person name="Tanaka H."/>
            <person name="Futahashi R."/>
            <person name="Fukatsu T."/>
        </authorList>
    </citation>
    <scope>NUCLEOTIDE SEQUENCE</scope>
</reference>
<keyword evidence="2 3" id="KW-0040">ANK repeat</keyword>
<dbReference type="PANTHER" id="PTHR46680">
    <property type="entry name" value="NF-KAPPA-B INHIBITOR ALPHA"/>
    <property type="match status" value="1"/>
</dbReference>
<dbReference type="Gene3D" id="1.25.40.20">
    <property type="entry name" value="Ankyrin repeat-containing domain"/>
    <property type="match status" value="1"/>
</dbReference>
<dbReference type="GO" id="GO:0051059">
    <property type="term" value="F:NF-kappaB binding"/>
    <property type="evidence" value="ECO:0007669"/>
    <property type="project" value="TreeGrafter"/>
</dbReference>
<dbReference type="PANTHER" id="PTHR46680:SF3">
    <property type="entry name" value="NF-KAPPA-B INHIBITOR CACTUS"/>
    <property type="match status" value="1"/>
</dbReference>
<feature type="region of interest" description="Disordered" evidence="4">
    <location>
        <begin position="128"/>
        <end position="149"/>
    </location>
</feature>
<dbReference type="SMART" id="SM00248">
    <property type="entry name" value="ANK"/>
    <property type="match status" value="5"/>
</dbReference>
<dbReference type="GO" id="GO:0071356">
    <property type="term" value="P:cellular response to tumor necrosis factor"/>
    <property type="evidence" value="ECO:0007669"/>
    <property type="project" value="TreeGrafter"/>
</dbReference>
<evidence type="ECO:0000313" key="5">
    <source>
        <dbReference type="EMBL" id="BBE08135.1"/>
    </source>
</evidence>
<evidence type="ECO:0000256" key="4">
    <source>
        <dbReference type="SAM" id="MobiDB-lite"/>
    </source>
</evidence>
<dbReference type="AlphaFoldDB" id="A0A499U9Z1"/>
<dbReference type="InterPro" id="IPR002110">
    <property type="entry name" value="Ankyrin_rpt"/>
</dbReference>
<gene>
    <name evidence="5" type="primary">cactus</name>
</gene>
<feature type="compositionally biased region" description="Pro residues" evidence="4">
    <location>
        <begin position="134"/>
        <end position="146"/>
    </location>
</feature>
<evidence type="ECO:0000256" key="2">
    <source>
        <dbReference type="ARBA" id="ARBA00023043"/>
    </source>
</evidence>
<feature type="repeat" description="ANK" evidence="3">
    <location>
        <begin position="237"/>
        <end position="259"/>
    </location>
</feature>
<organism evidence="5">
    <name type="scientific">Plautia stali</name>
    <name type="common">Stink bug</name>
    <dbReference type="NCBI Taxonomy" id="106108"/>
    <lineage>
        <taxon>Eukaryota</taxon>
        <taxon>Metazoa</taxon>
        <taxon>Ecdysozoa</taxon>
        <taxon>Arthropoda</taxon>
        <taxon>Hexapoda</taxon>
        <taxon>Insecta</taxon>
        <taxon>Pterygota</taxon>
        <taxon>Neoptera</taxon>
        <taxon>Paraneoptera</taxon>
        <taxon>Hemiptera</taxon>
        <taxon>Heteroptera</taxon>
        <taxon>Panheteroptera</taxon>
        <taxon>Pentatomomorpha</taxon>
        <taxon>Pentatomoidea</taxon>
        <taxon>Pentatomidae</taxon>
        <taxon>Pentatominae</taxon>
        <taxon>Plautia</taxon>
    </lineage>
</organism>
<proteinExistence type="evidence at transcript level"/>
<sequence>MWGQKQGSNKNSNVSDQAKQAQDGRSSAELSTHSKKDGTDSSLYDSGRTDSGFLSGANLHSETIVSEEIRSPSPSPKTSKSDVDKLHSKSYSRLDSGVDVGLSDHMSELCIDDASNDYDDKTNIMISKSNIGPEPEPMRVPQPPSLNQPVAQESTRTYWEYYFEQDDEGDTYLHIAIIQGFVDVVFNLIKLVPRASFLDIRNDMRQTPLHLAVITGQSSIVRRLVCAGADTRTVDHDGNTPLHIAVAAGDLACVKALTEPVFYPEVLAAQLQYSAPPIRPPLPDLYNYEGLTCVHIAIMGGHISILRHLVIRFGANINARECKRGMSCLHMACEAGNEQLTLTLLKDMKANPAIQNYAGATPYGVSRGHTGIIMALLAYGASPEVDSESEDEDDDFQMYGFKDLHINGVVNATA</sequence>
<protein>
    <submittedName>
        <fullName evidence="5">NF-kappa-B inhibitor cactus</fullName>
    </submittedName>
</protein>
<dbReference type="InterPro" id="IPR036770">
    <property type="entry name" value="Ankyrin_rpt-contain_sf"/>
</dbReference>
<dbReference type="PROSITE" id="PS50297">
    <property type="entry name" value="ANK_REP_REGION"/>
    <property type="match status" value="3"/>
</dbReference>
<dbReference type="EMBL" id="LC384126">
    <property type="protein sequence ID" value="BBE08135.1"/>
    <property type="molecule type" value="mRNA"/>
</dbReference>
<dbReference type="SUPFAM" id="SSF48403">
    <property type="entry name" value="Ankyrin repeat"/>
    <property type="match status" value="1"/>
</dbReference>